<evidence type="ECO:0000256" key="4">
    <source>
        <dbReference type="ARBA" id="ARBA00022490"/>
    </source>
</evidence>
<evidence type="ECO:0000256" key="11">
    <source>
        <dbReference type="ARBA" id="ARBA00023146"/>
    </source>
</evidence>
<dbReference type="HAMAP" id="MF_00041">
    <property type="entry name" value="Cys_tRNA_synth"/>
    <property type="match status" value="1"/>
</dbReference>
<keyword evidence="7 12" id="KW-0547">Nucleotide-binding</keyword>
<dbReference type="SUPFAM" id="SSF52374">
    <property type="entry name" value="Nucleotidylyl transferase"/>
    <property type="match status" value="1"/>
</dbReference>
<keyword evidence="11 12" id="KW-0030">Aminoacyl-tRNA synthetase</keyword>
<keyword evidence="10 12" id="KW-0648">Protein biosynthesis</keyword>
<dbReference type="GO" id="GO:0006423">
    <property type="term" value="P:cysteinyl-tRNA aminoacylation"/>
    <property type="evidence" value="ECO:0007669"/>
    <property type="project" value="UniProtKB-UniRule"/>
</dbReference>
<evidence type="ECO:0000256" key="3">
    <source>
        <dbReference type="ARBA" id="ARBA00011245"/>
    </source>
</evidence>
<feature type="binding site" evidence="12">
    <location>
        <position position="238"/>
    </location>
    <ligand>
        <name>Zn(2+)</name>
        <dbReference type="ChEBI" id="CHEBI:29105"/>
    </ligand>
</feature>
<proteinExistence type="inferred from homology"/>
<dbReference type="InterPro" id="IPR056411">
    <property type="entry name" value="CysS_C"/>
</dbReference>
<feature type="binding site" evidence="12">
    <location>
        <position position="234"/>
    </location>
    <ligand>
        <name>Zn(2+)</name>
        <dbReference type="ChEBI" id="CHEBI:29105"/>
    </ligand>
</feature>
<dbReference type="InterPro" id="IPR009080">
    <property type="entry name" value="tRNAsynth_Ia_anticodon-bd"/>
</dbReference>
<feature type="binding site" evidence="12">
    <location>
        <position position="209"/>
    </location>
    <ligand>
        <name>Zn(2+)</name>
        <dbReference type="ChEBI" id="CHEBI:29105"/>
    </ligand>
</feature>
<dbReference type="Gene3D" id="3.40.50.620">
    <property type="entry name" value="HUPs"/>
    <property type="match status" value="1"/>
</dbReference>
<gene>
    <name evidence="12" type="primary">cysS</name>
    <name evidence="14" type="ORF">FHP25_38075</name>
</gene>
<evidence type="ECO:0000256" key="1">
    <source>
        <dbReference type="ARBA" id="ARBA00004496"/>
    </source>
</evidence>
<dbReference type="RefSeq" id="WP_147852248.1">
    <property type="nucleotide sequence ID" value="NZ_VDUZ01000075.1"/>
</dbReference>
<evidence type="ECO:0000259" key="13">
    <source>
        <dbReference type="SMART" id="SM00840"/>
    </source>
</evidence>
<dbReference type="InterPro" id="IPR014729">
    <property type="entry name" value="Rossmann-like_a/b/a_fold"/>
</dbReference>
<comment type="cofactor">
    <cofactor evidence="12">
        <name>Zn(2+)</name>
        <dbReference type="ChEBI" id="CHEBI:29105"/>
    </cofactor>
    <text evidence="12">Binds 1 zinc ion per subunit.</text>
</comment>
<protein>
    <recommendedName>
        <fullName evidence="12">Cysteine--tRNA ligase</fullName>
        <ecNumber evidence="12">6.1.1.16</ecNumber>
    </recommendedName>
    <alternativeName>
        <fullName evidence="12">Cysteinyl-tRNA synthetase</fullName>
        <shortName evidence="12">CysRS</shortName>
    </alternativeName>
</protein>
<dbReference type="PRINTS" id="PR00983">
    <property type="entry name" value="TRNASYNTHCYS"/>
</dbReference>
<comment type="similarity">
    <text evidence="2 12">Belongs to the class-I aminoacyl-tRNA synthetase family.</text>
</comment>
<reference evidence="14 15" key="1">
    <citation type="submission" date="2019-06" db="EMBL/GenBank/DDBJ databases">
        <title>New taxonomy in bacterial strain CC-CFT640, isolated from vineyard.</title>
        <authorList>
            <person name="Lin S.-Y."/>
            <person name="Tsai C.-F."/>
            <person name="Young C.-C."/>
        </authorList>
    </citation>
    <scope>NUCLEOTIDE SEQUENCE [LARGE SCALE GENOMIC DNA]</scope>
    <source>
        <strain evidence="14 15">CC-CFT640</strain>
    </source>
</reference>
<dbReference type="OrthoDB" id="9815130at2"/>
<dbReference type="Gene3D" id="1.20.120.1910">
    <property type="entry name" value="Cysteine-tRNA ligase, C-terminal anti-codon recognition domain"/>
    <property type="match status" value="1"/>
</dbReference>
<dbReference type="PANTHER" id="PTHR10890">
    <property type="entry name" value="CYSTEINYL-TRNA SYNTHETASE"/>
    <property type="match status" value="1"/>
</dbReference>
<dbReference type="PANTHER" id="PTHR10890:SF3">
    <property type="entry name" value="CYSTEINE--TRNA LIGASE, CYTOPLASMIC"/>
    <property type="match status" value="1"/>
</dbReference>
<feature type="binding site" evidence="12">
    <location>
        <position position="270"/>
    </location>
    <ligand>
        <name>ATP</name>
        <dbReference type="ChEBI" id="CHEBI:30616"/>
    </ligand>
</feature>
<keyword evidence="9 12" id="KW-0067">ATP-binding</keyword>
<evidence type="ECO:0000256" key="2">
    <source>
        <dbReference type="ARBA" id="ARBA00005594"/>
    </source>
</evidence>
<evidence type="ECO:0000256" key="9">
    <source>
        <dbReference type="ARBA" id="ARBA00022840"/>
    </source>
</evidence>
<sequence length="459" mass="50834">MSLVVYNTLTRRKEPFAPLDPAHVRMYVCGPTVYDHVHIGNARPVVVFDVLYRLLRRRYPRVTYVRNITDIDDKIIDRARESGEAIEGLTQRTAAAYQREMGRLNTLPPDVEPRATQYVAHMIDIIERLIARGHAYAADGHVLFSVPSMADYGQLSRHSRDELVAGARVDVAPYKKDPADFVLWKPSTPDQPGWPSPWGRGRPGWHIECSAMSRQHLGETFDIHAGGLDLIFPHHENEIAQSRSAFGTPFMARYWMHNGFITANGEKMAKSLGNFFTVHELLEAFPGEAVRLLLLSAHYRQPLDFTKDGLRTAKAQLDRLYQALRSSADAAGPLARDVPAEVAAALDDDLNTPLALAHVHELATALNRAGTAQERTQARAALLAGAGVLGLLESDAEAWFRWTPASSGPDEAEIAAAIAARQAARKAKDFATADRIRKELAEQGFLLEDGPQGTTWKRG</sequence>
<keyword evidence="4 12" id="KW-0963">Cytoplasm</keyword>
<evidence type="ECO:0000256" key="12">
    <source>
        <dbReference type="HAMAP-Rule" id="MF_00041"/>
    </source>
</evidence>
<feature type="binding site" evidence="12">
    <location>
        <position position="29"/>
    </location>
    <ligand>
        <name>Zn(2+)</name>
        <dbReference type="ChEBI" id="CHEBI:29105"/>
    </ligand>
</feature>
<evidence type="ECO:0000256" key="6">
    <source>
        <dbReference type="ARBA" id="ARBA00022723"/>
    </source>
</evidence>
<name>A0A5C8P7Q0_9HYPH</name>
<accession>A0A5C8P7Q0</accession>
<dbReference type="InterPro" id="IPR015273">
    <property type="entry name" value="Cys-tRNA-synt_Ia_DALR"/>
</dbReference>
<evidence type="ECO:0000313" key="15">
    <source>
        <dbReference type="Proteomes" id="UP000321638"/>
    </source>
</evidence>
<dbReference type="GO" id="GO:0005829">
    <property type="term" value="C:cytosol"/>
    <property type="evidence" value="ECO:0007669"/>
    <property type="project" value="TreeGrafter"/>
</dbReference>
<dbReference type="InterPro" id="IPR024909">
    <property type="entry name" value="Cys-tRNA/MSH_ligase"/>
</dbReference>
<dbReference type="GO" id="GO:0005524">
    <property type="term" value="F:ATP binding"/>
    <property type="evidence" value="ECO:0007669"/>
    <property type="project" value="UniProtKB-UniRule"/>
</dbReference>
<evidence type="ECO:0000256" key="8">
    <source>
        <dbReference type="ARBA" id="ARBA00022833"/>
    </source>
</evidence>
<dbReference type="Pfam" id="PF23493">
    <property type="entry name" value="CysS_C"/>
    <property type="match status" value="1"/>
</dbReference>
<dbReference type="GO" id="GO:0008270">
    <property type="term" value="F:zinc ion binding"/>
    <property type="evidence" value="ECO:0007669"/>
    <property type="project" value="UniProtKB-UniRule"/>
</dbReference>
<dbReference type="InterPro" id="IPR015803">
    <property type="entry name" value="Cys-tRNA-ligase"/>
</dbReference>
<dbReference type="SUPFAM" id="SSF47323">
    <property type="entry name" value="Anticodon-binding domain of a subclass of class I aminoacyl-tRNA synthetases"/>
    <property type="match status" value="1"/>
</dbReference>
<feature type="short sequence motif" description="'KMSKS' region" evidence="12">
    <location>
        <begin position="267"/>
        <end position="271"/>
    </location>
</feature>
<keyword evidence="6 12" id="KW-0479">Metal-binding</keyword>
<dbReference type="FunFam" id="3.40.50.620:FF:000009">
    <property type="entry name" value="Cysteine--tRNA ligase"/>
    <property type="match status" value="1"/>
</dbReference>
<dbReference type="CDD" id="cd00672">
    <property type="entry name" value="CysRS_core"/>
    <property type="match status" value="1"/>
</dbReference>
<comment type="subcellular location">
    <subcellularLocation>
        <location evidence="1 12">Cytoplasm</location>
    </subcellularLocation>
</comment>
<keyword evidence="15" id="KW-1185">Reference proteome</keyword>
<dbReference type="Proteomes" id="UP000321638">
    <property type="component" value="Unassembled WGS sequence"/>
</dbReference>
<feature type="short sequence motif" description="'HIGH' region" evidence="12">
    <location>
        <begin position="31"/>
        <end position="41"/>
    </location>
</feature>
<dbReference type="Pfam" id="PF09190">
    <property type="entry name" value="DALR_2"/>
    <property type="match status" value="1"/>
</dbReference>
<comment type="subunit">
    <text evidence="3 12">Monomer.</text>
</comment>
<evidence type="ECO:0000313" key="14">
    <source>
        <dbReference type="EMBL" id="TXL69673.1"/>
    </source>
</evidence>
<dbReference type="SMART" id="SM00840">
    <property type="entry name" value="DALR_2"/>
    <property type="match status" value="1"/>
</dbReference>
<evidence type="ECO:0000256" key="7">
    <source>
        <dbReference type="ARBA" id="ARBA00022741"/>
    </source>
</evidence>
<dbReference type="GO" id="GO:0004817">
    <property type="term" value="F:cysteine-tRNA ligase activity"/>
    <property type="evidence" value="ECO:0007669"/>
    <property type="project" value="UniProtKB-UniRule"/>
</dbReference>
<dbReference type="NCBIfam" id="TIGR00435">
    <property type="entry name" value="cysS"/>
    <property type="match status" value="1"/>
</dbReference>
<evidence type="ECO:0000256" key="10">
    <source>
        <dbReference type="ARBA" id="ARBA00022917"/>
    </source>
</evidence>
<keyword evidence="8 12" id="KW-0862">Zinc</keyword>
<comment type="catalytic activity">
    <reaction evidence="12">
        <text>tRNA(Cys) + L-cysteine + ATP = L-cysteinyl-tRNA(Cys) + AMP + diphosphate</text>
        <dbReference type="Rhea" id="RHEA:17773"/>
        <dbReference type="Rhea" id="RHEA-COMP:9661"/>
        <dbReference type="Rhea" id="RHEA-COMP:9679"/>
        <dbReference type="ChEBI" id="CHEBI:30616"/>
        <dbReference type="ChEBI" id="CHEBI:33019"/>
        <dbReference type="ChEBI" id="CHEBI:35235"/>
        <dbReference type="ChEBI" id="CHEBI:78442"/>
        <dbReference type="ChEBI" id="CHEBI:78517"/>
        <dbReference type="ChEBI" id="CHEBI:456215"/>
        <dbReference type="EC" id="6.1.1.16"/>
    </reaction>
</comment>
<comment type="caution">
    <text evidence="14">The sequence shown here is derived from an EMBL/GenBank/DDBJ whole genome shotgun (WGS) entry which is preliminary data.</text>
</comment>
<dbReference type="EC" id="6.1.1.16" evidence="12"/>
<dbReference type="Pfam" id="PF01406">
    <property type="entry name" value="tRNA-synt_1e"/>
    <property type="match status" value="1"/>
</dbReference>
<evidence type="ECO:0000256" key="5">
    <source>
        <dbReference type="ARBA" id="ARBA00022598"/>
    </source>
</evidence>
<feature type="domain" description="Cysteinyl-tRNA synthetase class Ia DALR" evidence="13">
    <location>
        <begin position="341"/>
        <end position="400"/>
    </location>
</feature>
<dbReference type="AlphaFoldDB" id="A0A5C8P7Q0"/>
<dbReference type="EMBL" id="VDUZ01000075">
    <property type="protein sequence ID" value="TXL69673.1"/>
    <property type="molecule type" value="Genomic_DNA"/>
</dbReference>
<keyword evidence="5 12" id="KW-0436">Ligase</keyword>
<dbReference type="InterPro" id="IPR032678">
    <property type="entry name" value="tRNA-synt_1_cat_dom"/>
</dbReference>
<organism evidence="14 15">
    <name type="scientific">Vineibacter terrae</name>
    <dbReference type="NCBI Taxonomy" id="2586908"/>
    <lineage>
        <taxon>Bacteria</taxon>
        <taxon>Pseudomonadati</taxon>
        <taxon>Pseudomonadota</taxon>
        <taxon>Alphaproteobacteria</taxon>
        <taxon>Hyphomicrobiales</taxon>
        <taxon>Vineibacter</taxon>
    </lineage>
</organism>